<evidence type="ECO:0000313" key="5">
    <source>
        <dbReference type="Proteomes" id="UP000824120"/>
    </source>
</evidence>
<dbReference type="EMBL" id="JACXVP010000008">
    <property type="protein sequence ID" value="KAG5590671.1"/>
    <property type="molecule type" value="Genomic_DNA"/>
</dbReference>
<sequence>MELELGLAISNCNHFPTNGIKDSFDDSFSDMKMKIKHKRCFEESFEDKGVVERKTLSLFIWNGQPNEDDDHHGRNKKPFNATCHKDFEKENLKLLGWPPINTWRKKQFHNQGHAGWITNNRNNNNNNIIVGRRNSMYVKVKMEGVPIGRKTKIVEIIVRALQSCTKTEKETGCLLEMYHGKEIAMARGRGRGRGHGQKFPLMTLGSTVGTRVGGEAETQAQSKAFSLHEEENTVIGTSLKAEVVRRLSLTEEGEVAAGTGIEELGQAKGKAKISEEPWTNMFRNNRATNNGMNLTYFPPQVIDEKTMVQLEQEDVQTEEERRKYEIIAYVIGECPGYNTIHRYITMNWTTVAKPDVYLHEEGYLQ</sequence>
<dbReference type="PANTHER" id="PTHR33233">
    <property type="entry name" value="ENDONUCLEASE/EXONUCLEASE/PHOSPHATASE"/>
    <property type="match status" value="1"/>
</dbReference>
<dbReference type="InterPro" id="IPR025558">
    <property type="entry name" value="DUF4283"/>
</dbReference>
<gene>
    <name evidence="4" type="ORF">H5410_041185</name>
</gene>
<name>A0A9J5XSY5_SOLCO</name>
<evidence type="ECO:0000259" key="2">
    <source>
        <dbReference type="Pfam" id="PF02309"/>
    </source>
</evidence>
<dbReference type="Pfam" id="PF14111">
    <property type="entry name" value="DUF4283"/>
    <property type="match status" value="1"/>
</dbReference>
<organism evidence="4 5">
    <name type="scientific">Solanum commersonii</name>
    <name type="common">Commerson's wild potato</name>
    <name type="synonym">Commerson's nightshade</name>
    <dbReference type="NCBI Taxonomy" id="4109"/>
    <lineage>
        <taxon>Eukaryota</taxon>
        <taxon>Viridiplantae</taxon>
        <taxon>Streptophyta</taxon>
        <taxon>Embryophyta</taxon>
        <taxon>Tracheophyta</taxon>
        <taxon>Spermatophyta</taxon>
        <taxon>Magnoliopsida</taxon>
        <taxon>eudicotyledons</taxon>
        <taxon>Gunneridae</taxon>
        <taxon>Pentapetalae</taxon>
        <taxon>asterids</taxon>
        <taxon>lamiids</taxon>
        <taxon>Solanales</taxon>
        <taxon>Solanaceae</taxon>
        <taxon>Solanoideae</taxon>
        <taxon>Solaneae</taxon>
        <taxon>Solanum</taxon>
    </lineage>
</organism>
<comment type="similarity">
    <text evidence="1">Belongs to the Aux/IAA family.</text>
</comment>
<dbReference type="AlphaFoldDB" id="A0A9J5XSY5"/>
<dbReference type="Pfam" id="PF02309">
    <property type="entry name" value="AUX_IAA"/>
    <property type="match status" value="1"/>
</dbReference>
<keyword evidence="5" id="KW-1185">Reference proteome</keyword>
<evidence type="ECO:0000313" key="4">
    <source>
        <dbReference type="EMBL" id="KAG5590671.1"/>
    </source>
</evidence>
<evidence type="ECO:0000256" key="1">
    <source>
        <dbReference type="RuleBase" id="RU004549"/>
    </source>
</evidence>
<reference evidence="4 5" key="1">
    <citation type="submission" date="2020-09" db="EMBL/GenBank/DDBJ databases">
        <title>De no assembly of potato wild relative species, Solanum commersonii.</title>
        <authorList>
            <person name="Cho K."/>
        </authorList>
    </citation>
    <scope>NUCLEOTIDE SEQUENCE [LARGE SCALE GENOMIC DNA]</scope>
    <source>
        <strain evidence="4">LZ3.2</strain>
        <tissue evidence="4">Leaf</tissue>
    </source>
</reference>
<comment type="function">
    <text evidence="1">Aux/IAA proteins are short-lived transcriptional factors that function as repressors of early auxin response genes at low auxin concentrations.</text>
</comment>
<proteinExistence type="inferred from homology"/>
<protein>
    <recommendedName>
        <fullName evidence="1">Auxin-responsive protein</fullName>
    </recommendedName>
</protein>
<comment type="caution">
    <text evidence="4">The sequence shown here is derived from an EMBL/GenBank/DDBJ whole genome shotgun (WGS) entry which is preliminary data.</text>
</comment>
<comment type="subcellular location">
    <subcellularLocation>
        <location evidence="1">Nucleus</location>
    </subcellularLocation>
</comment>
<accession>A0A9J5XSY5</accession>
<keyword evidence="1" id="KW-0539">Nucleus</keyword>
<keyword evidence="1" id="KW-0678">Repressor</keyword>
<comment type="subunit">
    <text evidence="1">Homodimers and heterodimers.</text>
</comment>
<dbReference type="OrthoDB" id="778717at2759"/>
<evidence type="ECO:0000259" key="3">
    <source>
        <dbReference type="Pfam" id="PF14111"/>
    </source>
</evidence>
<dbReference type="GO" id="GO:0009734">
    <property type="term" value="P:auxin-activated signaling pathway"/>
    <property type="evidence" value="ECO:0007669"/>
    <property type="project" value="UniProtKB-UniRule"/>
</dbReference>
<keyword evidence="1" id="KW-0804">Transcription</keyword>
<feature type="domain" description="DUF4283" evidence="3">
    <location>
        <begin position="319"/>
        <end position="364"/>
    </location>
</feature>
<keyword evidence="1" id="KW-0927">Auxin signaling pathway</keyword>
<dbReference type="PANTHER" id="PTHR33233:SF15">
    <property type="entry name" value="DUF4283 DOMAIN-CONTAINING PROTEIN"/>
    <property type="match status" value="1"/>
</dbReference>
<dbReference type="Proteomes" id="UP000824120">
    <property type="component" value="Chromosome 8"/>
</dbReference>
<dbReference type="InterPro" id="IPR033389">
    <property type="entry name" value="AUX/IAA_dom"/>
</dbReference>
<keyword evidence="1" id="KW-0805">Transcription regulation</keyword>
<dbReference type="GO" id="GO:0005634">
    <property type="term" value="C:nucleus"/>
    <property type="evidence" value="ECO:0007669"/>
    <property type="project" value="UniProtKB-SubCell"/>
</dbReference>
<feature type="domain" description="AUX/IAA" evidence="2">
    <location>
        <begin position="2"/>
        <end position="152"/>
    </location>
</feature>